<feature type="non-terminal residue" evidence="12">
    <location>
        <position position="1"/>
    </location>
</feature>
<dbReference type="InterPro" id="IPR043136">
    <property type="entry name" value="B30.2/SPRY_sf"/>
</dbReference>
<dbReference type="PROSITE" id="PS00518">
    <property type="entry name" value="ZF_RING_1"/>
    <property type="match status" value="1"/>
</dbReference>
<dbReference type="Pfam" id="PF13765">
    <property type="entry name" value="PRY"/>
    <property type="match status" value="1"/>
</dbReference>
<evidence type="ECO:0000256" key="5">
    <source>
        <dbReference type="ARBA" id="ARBA00022859"/>
    </source>
</evidence>
<comment type="caution">
    <text evidence="12">The sequence shown here is derived from an EMBL/GenBank/DDBJ whole genome shotgun (WGS) entry which is preliminary data.</text>
</comment>
<dbReference type="PROSITE" id="PS50089">
    <property type="entry name" value="ZF_RING_2"/>
    <property type="match status" value="1"/>
</dbReference>
<organism evidence="12 13">
    <name type="scientific">Ameca splendens</name>
    <dbReference type="NCBI Taxonomy" id="208324"/>
    <lineage>
        <taxon>Eukaryota</taxon>
        <taxon>Metazoa</taxon>
        <taxon>Chordata</taxon>
        <taxon>Craniata</taxon>
        <taxon>Vertebrata</taxon>
        <taxon>Euteleostomi</taxon>
        <taxon>Actinopterygii</taxon>
        <taxon>Neopterygii</taxon>
        <taxon>Teleostei</taxon>
        <taxon>Neoteleostei</taxon>
        <taxon>Acanthomorphata</taxon>
        <taxon>Ovalentaria</taxon>
        <taxon>Atherinomorphae</taxon>
        <taxon>Cyprinodontiformes</taxon>
        <taxon>Goodeidae</taxon>
        <taxon>Ameca</taxon>
    </lineage>
</organism>
<evidence type="ECO:0000313" key="13">
    <source>
        <dbReference type="Proteomes" id="UP001469553"/>
    </source>
</evidence>
<dbReference type="PANTHER" id="PTHR25465:SF49">
    <property type="entry name" value="BLOODTHIRSTY-RELATED GENE FAMILY, MEMBER 1-RELATED"/>
    <property type="match status" value="1"/>
</dbReference>
<dbReference type="SMART" id="SM00449">
    <property type="entry name" value="SPRY"/>
    <property type="match status" value="1"/>
</dbReference>
<dbReference type="Pfam" id="PF13445">
    <property type="entry name" value="zf-RING_UBOX"/>
    <property type="match status" value="1"/>
</dbReference>
<sequence>VSGRALHLLVLDLEETGLSEGLRFPTSEKKNQKNNMSINSLGGRILSEDQFTCSICLEIFVEPVSTPCGHSFCKACLQGYWDHSKKFSCPMCKKSYSRKPEMSVNRVLAEISSQFQGLTVSGGASESPSRGGLLTTGSDAGHSSSPRQDTGEFAQPGDVPCDSCIGRKLKAMKSCVNCLGSFCEAHLRHHKKVKTLISHRLIEPTFYLEEKICKKHERLLELYCRTDHTCICTACAEATHKSHDIIAIDHEFKKKMSNLGKRRSELKHLIKERAKKLDEIKQSIKVIKASSQKELEDSWQVYAELQKLVEQSQAELVELIATRQREAERHAQELARGLENELSQLRRRSNELEAHAHTKDKVVFLQNMAMLSHSPEPSDWSGISINTDIYLGTLRSSVSGLIEKFQDELKRLYGKELRKMQNYASEVILDPTTAQKNLVVSEDGQQVKYEERKVSHSEGPKRFNPALFVLAREGINSGRHYWEVEVGRKTAWTLGLARSSARRKGEIKLNPEGGFWCLWRKNGEVTVLAESRLPLMLPSNPSKVGIFLDYEAGQLSFYDVKTRQHLYTFTDKFNESVHPIFSPCVNQDGKNISPLIITQVKHT</sequence>
<dbReference type="Pfam" id="PF25600">
    <property type="entry name" value="TRIM_CC"/>
    <property type="match status" value="1"/>
</dbReference>
<feature type="domain" description="B30.2/SPRY" evidence="11">
    <location>
        <begin position="407"/>
        <end position="602"/>
    </location>
</feature>
<keyword evidence="2" id="KW-0479">Metal-binding</keyword>
<evidence type="ECO:0000256" key="6">
    <source>
        <dbReference type="PROSITE-ProRule" id="PRU00024"/>
    </source>
</evidence>
<dbReference type="InterPro" id="IPR013083">
    <property type="entry name" value="Znf_RING/FYVE/PHD"/>
</dbReference>
<keyword evidence="4" id="KW-0862">Zinc</keyword>
<evidence type="ECO:0008006" key="14">
    <source>
        <dbReference type="Google" id="ProtNLM"/>
    </source>
</evidence>
<proteinExistence type="predicted"/>
<dbReference type="SUPFAM" id="SSF57850">
    <property type="entry name" value="RING/U-box"/>
    <property type="match status" value="1"/>
</dbReference>
<feature type="coiled-coil region" evidence="7">
    <location>
        <begin position="302"/>
        <end position="355"/>
    </location>
</feature>
<dbReference type="Pfam" id="PF00622">
    <property type="entry name" value="SPRY"/>
    <property type="match status" value="1"/>
</dbReference>
<dbReference type="CDD" id="cd19769">
    <property type="entry name" value="Bbox2_TRIM16-like"/>
    <property type="match status" value="1"/>
</dbReference>
<evidence type="ECO:0000256" key="7">
    <source>
        <dbReference type="SAM" id="Coils"/>
    </source>
</evidence>
<evidence type="ECO:0000256" key="4">
    <source>
        <dbReference type="ARBA" id="ARBA00022833"/>
    </source>
</evidence>
<feature type="domain" description="RING-type" evidence="9">
    <location>
        <begin position="53"/>
        <end position="93"/>
    </location>
</feature>
<dbReference type="InterPro" id="IPR003877">
    <property type="entry name" value="SPRY_dom"/>
</dbReference>
<dbReference type="InterPro" id="IPR013320">
    <property type="entry name" value="ConA-like_dom_sf"/>
</dbReference>
<evidence type="ECO:0000259" key="10">
    <source>
        <dbReference type="PROSITE" id="PS50119"/>
    </source>
</evidence>
<name>A0ABV0XRS8_9TELE</name>
<dbReference type="PROSITE" id="PS50188">
    <property type="entry name" value="B302_SPRY"/>
    <property type="match status" value="1"/>
</dbReference>
<evidence type="ECO:0000313" key="12">
    <source>
        <dbReference type="EMBL" id="MEQ2284118.1"/>
    </source>
</evidence>
<evidence type="ECO:0000256" key="2">
    <source>
        <dbReference type="ARBA" id="ARBA00022723"/>
    </source>
</evidence>
<feature type="region of interest" description="Disordered" evidence="8">
    <location>
        <begin position="119"/>
        <end position="154"/>
    </location>
</feature>
<dbReference type="InterPro" id="IPR017907">
    <property type="entry name" value="Znf_RING_CS"/>
</dbReference>
<dbReference type="Gene3D" id="2.60.120.920">
    <property type="match status" value="1"/>
</dbReference>
<evidence type="ECO:0000256" key="3">
    <source>
        <dbReference type="ARBA" id="ARBA00022771"/>
    </source>
</evidence>
<dbReference type="EMBL" id="JAHRIP010010822">
    <property type="protein sequence ID" value="MEQ2284118.1"/>
    <property type="molecule type" value="Genomic_DNA"/>
</dbReference>
<evidence type="ECO:0000259" key="9">
    <source>
        <dbReference type="PROSITE" id="PS50089"/>
    </source>
</evidence>
<reference evidence="12 13" key="1">
    <citation type="submission" date="2021-06" db="EMBL/GenBank/DDBJ databases">
        <authorList>
            <person name="Palmer J.M."/>
        </authorList>
    </citation>
    <scope>NUCLEOTIDE SEQUENCE [LARGE SCALE GENOMIC DNA]</scope>
    <source>
        <strain evidence="12 13">AS_MEX2019</strain>
        <tissue evidence="12">Muscle</tissue>
    </source>
</reference>
<accession>A0ABV0XRS8</accession>
<dbReference type="InterPro" id="IPR006574">
    <property type="entry name" value="PRY"/>
</dbReference>
<dbReference type="InterPro" id="IPR001870">
    <property type="entry name" value="B30.2/SPRY"/>
</dbReference>
<keyword evidence="1" id="KW-0399">Innate immunity</keyword>
<gene>
    <name evidence="12" type="ORF">AMECASPLE_018305</name>
</gene>
<dbReference type="SMART" id="SM00336">
    <property type="entry name" value="BBOX"/>
    <property type="match status" value="1"/>
</dbReference>
<keyword evidence="13" id="KW-1185">Reference proteome</keyword>
<dbReference type="SUPFAM" id="SSF57845">
    <property type="entry name" value="B-box zinc-binding domain"/>
    <property type="match status" value="1"/>
</dbReference>
<dbReference type="SMART" id="SM00589">
    <property type="entry name" value="PRY"/>
    <property type="match status" value="1"/>
</dbReference>
<dbReference type="PROSITE" id="PS50119">
    <property type="entry name" value="ZF_BBOX"/>
    <property type="match status" value="1"/>
</dbReference>
<keyword evidence="7" id="KW-0175">Coiled coil</keyword>
<keyword evidence="5" id="KW-0391">Immunity</keyword>
<dbReference type="CDD" id="cd13733">
    <property type="entry name" value="SPRY_PRY_C-I_1"/>
    <property type="match status" value="1"/>
</dbReference>
<feature type="domain" description="B box-type" evidence="10">
    <location>
        <begin position="208"/>
        <end position="248"/>
    </location>
</feature>
<feature type="compositionally biased region" description="Polar residues" evidence="8">
    <location>
        <begin position="135"/>
        <end position="148"/>
    </location>
</feature>
<evidence type="ECO:0000256" key="1">
    <source>
        <dbReference type="ARBA" id="ARBA00022588"/>
    </source>
</evidence>
<dbReference type="InterPro" id="IPR000315">
    <property type="entry name" value="Znf_B-box"/>
</dbReference>
<dbReference type="SMART" id="SM00184">
    <property type="entry name" value="RING"/>
    <property type="match status" value="1"/>
</dbReference>
<dbReference type="SUPFAM" id="SSF49899">
    <property type="entry name" value="Concanavalin A-like lectins/glucanases"/>
    <property type="match status" value="1"/>
</dbReference>
<evidence type="ECO:0000259" key="11">
    <source>
        <dbReference type="PROSITE" id="PS50188"/>
    </source>
</evidence>
<dbReference type="Proteomes" id="UP001469553">
    <property type="component" value="Unassembled WGS sequence"/>
</dbReference>
<protein>
    <recommendedName>
        <fullName evidence="14">Bloodthirsty-related gene family, member 12</fullName>
    </recommendedName>
</protein>
<dbReference type="Gene3D" id="4.10.830.40">
    <property type="match status" value="1"/>
</dbReference>
<dbReference type="InterPro" id="IPR001841">
    <property type="entry name" value="Znf_RING"/>
</dbReference>
<feature type="compositionally biased region" description="Polar residues" evidence="8">
    <location>
        <begin position="119"/>
        <end position="128"/>
    </location>
</feature>
<dbReference type="Pfam" id="PF00643">
    <property type="entry name" value="zf-B_box"/>
    <property type="match status" value="1"/>
</dbReference>
<dbReference type="InterPro" id="IPR058030">
    <property type="entry name" value="TRIM8/14/16/25/29/45/65_CC"/>
</dbReference>
<dbReference type="PANTHER" id="PTHR25465">
    <property type="entry name" value="B-BOX DOMAIN CONTAINING"/>
    <property type="match status" value="1"/>
</dbReference>
<dbReference type="Gene3D" id="3.30.40.10">
    <property type="entry name" value="Zinc/RING finger domain, C3HC4 (zinc finger)"/>
    <property type="match status" value="1"/>
</dbReference>
<dbReference type="InterPro" id="IPR027370">
    <property type="entry name" value="Znf-RING_euk"/>
</dbReference>
<dbReference type="CDD" id="cd19802">
    <property type="entry name" value="Bbox1_TRIM8-like"/>
    <property type="match status" value="1"/>
</dbReference>
<dbReference type="InterPro" id="IPR003879">
    <property type="entry name" value="Butyrophylin_SPRY"/>
</dbReference>
<keyword evidence="3 6" id="KW-0863">Zinc-finger</keyword>
<dbReference type="InterPro" id="IPR051051">
    <property type="entry name" value="E3_ubiq-ligase_TRIM/RNF"/>
</dbReference>
<dbReference type="PRINTS" id="PR01407">
    <property type="entry name" value="BUTYPHLNCDUF"/>
</dbReference>
<evidence type="ECO:0000256" key="8">
    <source>
        <dbReference type="SAM" id="MobiDB-lite"/>
    </source>
</evidence>
<dbReference type="Gene3D" id="3.30.160.60">
    <property type="entry name" value="Classic Zinc Finger"/>
    <property type="match status" value="1"/>
</dbReference>